<dbReference type="PANTHER" id="PTHR36174:SF1">
    <property type="entry name" value="LIPID II:GLYCINE GLYCYLTRANSFERASE"/>
    <property type="match status" value="1"/>
</dbReference>
<keyword evidence="6" id="KW-0961">Cell wall biogenesis/degradation</keyword>
<dbReference type="AlphaFoldDB" id="A0A1F6MC67"/>
<dbReference type="Gene3D" id="3.40.630.30">
    <property type="match status" value="2"/>
</dbReference>
<reference evidence="7 8" key="1">
    <citation type="journal article" date="2016" name="Nat. Commun.">
        <title>Thousands of microbial genomes shed light on interconnected biogeochemical processes in an aquifer system.</title>
        <authorList>
            <person name="Anantharaman K."/>
            <person name="Brown C.T."/>
            <person name="Hug L.A."/>
            <person name="Sharon I."/>
            <person name="Castelle C.J."/>
            <person name="Probst A.J."/>
            <person name="Thomas B.C."/>
            <person name="Singh A."/>
            <person name="Wilkins M.J."/>
            <person name="Karaoz U."/>
            <person name="Brodie E.L."/>
            <person name="Williams K.H."/>
            <person name="Hubbard S.S."/>
            <person name="Banfield J.F."/>
        </authorList>
    </citation>
    <scope>NUCLEOTIDE SEQUENCE [LARGE SCALE GENOMIC DNA]</scope>
</reference>
<dbReference type="GO" id="GO:0008360">
    <property type="term" value="P:regulation of cell shape"/>
    <property type="evidence" value="ECO:0007669"/>
    <property type="project" value="UniProtKB-KW"/>
</dbReference>
<evidence type="ECO:0008006" key="9">
    <source>
        <dbReference type="Google" id="ProtNLM"/>
    </source>
</evidence>
<dbReference type="PROSITE" id="PS51191">
    <property type="entry name" value="FEMABX"/>
    <property type="match status" value="1"/>
</dbReference>
<dbReference type="SUPFAM" id="SSF55729">
    <property type="entry name" value="Acyl-CoA N-acyltransferases (Nat)"/>
    <property type="match status" value="2"/>
</dbReference>
<keyword evidence="2" id="KW-0808">Transferase</keyword>
<dbReference type="GO" id="GO:0016755">
    <property type="term" value="F:aminoacyltransferase activity"/>
    <property type="evidence" value="ECO:0007669"/>
    <property type="project" value="InterPro"/>
</dbReference>
<evidence type="ECO:0000313" key="8">
    <source>
        <dbReference type="Proteomes" id="UP000176413"/>
    </source>
</evidence>
<name>A0A1F6MC67_9BACT</name>
<organism evidence="7 8">
    <name type="scientific">Candidatus Magasanikbacteria bacterium RIFCSPHIGHO2_02_FULL_45_10</name>
    <dbReference type="NCBI Taxonomy" id="1798679"/>
    <lineage>
        <taxon>Bacteria</taxon>
        <taxon>Candidatus Magasanikiibacteriota</taxon>
    </lineage>
</organism>
<dbReference type="InterPro" id="IPR050644">
    <property type="entry name" value="PG_Glycine_Bridge_Synth"/>
</dbReference>
<evidence type="ECO:0000256" key="4">
    <source>
        <dbReference type="ARBA" id="ARBA00022984"/>
    </source>
</evidence>
<comment type="similarity">
    <text evidence="1">Belongs to the FemABX family.</text>
</comment>
<keyword evidence="3" id="KW-0133">Cell shape</keyword>
<dbReference type="InterPro" id="IPR016181">
    <property type="entry name" value="Acyl_CoA_acyltransferase"/>
</dbReference>
<evidence type="ECO:0000256" key="6">
    <source>
        <dbReference type="ARBA" id="ARBA00023316"/>
    </source>
</evidence>
<dbReference type="GO" id="GO:0071555">
    <property type="term" value="P:cell wall organization"/>
    <property type="evidence" value="ECO:0007669"/>
    <property type="project" value="UniProtKB-KW"/>
</dbReference>
<gene>
    <name evidence="7" type="ORF">A3D53_01525</name>
</gene>
<evidence type="ECO:0000313" key="7">
    <source>
        <dbReference type="EMBL" id="OGH69252.1"/>
    </source>
</evidence>
<keyword evidence="5" id="KW-0012">Acyltransferase</keyword>
<accession>A0A1F6MC67</accession>
<evidence type="ECO:0000256" key="2">
    <source>
        <dbReference type="ARBA" id="ARBA00022679"/>
    </source>
</evidence>
<proteinExistence type="inferred from homology"/>
<dbReference type="InterPro" id="IPR003447">
    <property type="entry name" value="FEMABX"/>
</dbReference>
<sequence>MEIRLAEDQKRWDAWLVRQDKPAFTQSSAWAAILTAENKIVELLEFYEGSDKIAQALVLYNRLFNGWRYAFCPKGPVFFDRDDRVSDDAVAQETAVYEALKAHCAKKSCLFVRIEPSFLSPQEKSKKVVDINPRATTYLDLHKKEDELLSAMHQKTRYNIRLAEKKDVVLHQGKDVEILYDLLTVTGERDRFKLHGKIHYEKIVASPLSSQLTVMLKEKPIATALFASCGNTFTYVYGASDYEHRSLMAPYFLQWSAIKLAQERGFRWYDFFGIAPVEIVVGEYRYDENHQYAGVTRFKLGFGGTISEAPGTYDLLISSARYRMYGLLRKIRRKF</sequence>
<dbReference type="PANTHER" id="PTHR36174">
    <property type="entry name" value="LIPID II:GLYCINE GLYCYLTRANSFERASE"/>
    <property type="match status" value="1"/>
</dbReference>
<protein>
    <recommendedName>
        <fullName evidence="9">BioF2-like acetyltransferase domain-containing protein</fullName>
    </recommendedName>
</protein>
<evidence type="ECO:0000256" key="1">
    <source>
        <dbReference type="ARBA" id="ARBA00009943"/>
    </source>
</evidence>
<dbReference type="Proteomes" id="UP000176413">
    <property type="component" value="Unassembled WGS sequence"/>
</dbReference>
<keyword evidence="4" id="KW-0573">Peptidoglycan synthesis</keyword>
<dbReference type="GO" id="GO:0009252">
    <property type="term" value="P:peptidoglycan biosynthetic process"/>
    <property type="evidence" value="ECO:0007669"/>
    <property type="project" value="UniProtKB-KW"/>
</dbReference>
<dbReference type="EMBL" id="MFQA01000009">
    <property type="protein sequence ID" value="OGH69252.1"/>
    <property type="molecule type" value="Genomic_DNA"/>
</dbReference>
<dbReference type="Pfam" id="PF02388">
    <property type="entry name" value="FemAB"/>
    <property type="match status" value="3"/>
</dbReference>
<evidence type="ECO:0000256" key="3">
    <source>
        <dbReference type="ARBA" id="ARBA00022960"/>
    </source>
</evidence>
<evidence type="ECO:0000256" key="5">
    <source>
        <dbReference type="ARBA" id="ARBA00023315"/>
    </source>
</evidence>
<comment type="caution">
    <text evidence="7">The sequence shown here is derived from an EMBL/GenBank/DDBJ whole genome shotgun (WGS) entry which is preliminary data.</text>
</comment>